<evidence type="ECO:0000313" key="2">
    <source>
        <dbReference type="EMBL" id="TCN25146.1"/>
    </source>
</evidence>
<sequence>MKSNSRQESQGKGLHTGDEDQIEAGKPGERFS</sequence>
<reference evidence="2 3" key="1">
    <citation type="journal article" date="2015" name="Stand. Genomic Sci.">
        <title>Genomic Encyclopedia of Bacterial and Archaeal Type Strains, Phase III: the genomes of soil and plant-associated and newly described type strains.</title>
        <authorList>
            <person name="Whitman W.B."/>
            <person name="Woyke T."/>
            <person name="Klenk H.P."/>
            <person name="Zhou Y."/>
            <person name="Lilburn T.G."/>
            <person name="Beck B.J."/>
            <person name="De Vos P."/>
            <person name="Vandamme P."/>
            <person name="Eisen J.A."/>
            <person name="Garrity G."/>
            <person name="Hugenholtz P."/>
            <person name="Kyrpides N.C."/>
        </authorList>
    </citation>
    <scope>NUCLEOTIDE SEQUENCE [LARGE SCALE GENOMIC DNA]</scope>
    <source>
        <strain evidence="2 3">CV53</strain>
    </source>
</reference>
<dbReference type="AlphaFoldDB" id="A0A4R2BEH7"/>
<evidence type="ECO:0000313" key="3">
    <source>
        <dbReference type="Proteomes" id="UP000295689"/>
    </source>
</evidence>
<accession>A0A4R2BEH7</accession>
<dbReference type="Proteomes" id="UP000295689">
    <property type="component" value="Unassembled WGS sequence"/>
</dbReference>
<evidence type="ECO:0000256" key="1">
    <source>
        <dbReference type="SAM" id="MobiDB-lite"/>
    </source>
</evidence>
<feature type="region of interest" description="Disordered" evidence="1">
    <location>
        <begin position="1"/>
        <end position="32"/>
    </location>
</feature>
<comment type="caution">
    <text evidence="2">The sequence shown here is derived from an EMBL/GenBank/DDBJ whole genome shotgun (WGS) entry which is preliminary data.</text>
</comment>
<protein>
    <submittedName>
        <fullName evidence="2">Uncharacterized protein</fullName>
    </submittedName>
</protein>
<keyword evidence="3" id="KW-1185">Reference proteome</keyword>
<gene>
    <name evidence="2" type="ORF">EV146_106350</name>
</gene>
<proteinExistence type="predicted"/>
<dbReference type="EMBL" id="SLVV01000006">
    <property type="protein sequence ID" value="TCN25146.1"/>
    <property type="molecule type" value="Genomic_DNA"/>
</dbReference>
<organism evidence="2 3">
    <name type="scientific">Mesobacillus foraminis</name>
    <dbReference type="NCBI Taxonomy" id="279826"/>
    <lineage>
        <taxon>Bacteria</taxon>
        <taxon>Bacillati</taxon>
        <taxon>Bacillota</taxon>
        <taxon>Bacilli</taxon>
        <taxon>Bacillales</taxon>
        <taxon>Bacillaceae</taxon>
        <taxon>Mesobacillus</taxon>
    </lineage>
</organism>
<feature type="compositionally biased region" description="Polar residues" evidence="1">
    <location>
        <begin position="1"/>
        <end position="10"/>
    </location>
</feature>
<name>A0A4R2BEH7_9BACI</name>